<keyword evidence="1" id="KW-0812">Transmembrane</keyword>
<gene>
    <name evidence="2" type="ORF">PAC_01510</name>
</gene>
<organism evidence="2 3">
    <name type="scientific">Phialocephala subalpina</name>
    <dbReference type="NCBI Taxonomy" id="576137"/>
    <lineage>
        <taxon>Eukaryota</taxon>
        <taxon>Fungi</taxon>
        <taxon>Dikarya</taxon>
        <taxon>Ascomycota</taxon>
        <taxon>Pezizomycotina</taxon>
        <taxon>Leotiomycetes</taxon>
        <taxon>Helotiales</taxon>
        <taxon>Mollisiaceae</taxon>
        <taxon>Phialocephala</taxon>
        <taxon>Phialocephala fortinii species complex</taxon>
    </lineage>
</organism>
<accession>A0A1L7WFT5</accession>
<sequence length="162" mass="18342">MAPTKPETTNASKKLHQEPLLLLLQHQAESGKIWEAYEYNNGVSKSKSKAEAEKKDVPRSSTPQLALIVVFPAPLPPFLLFWAMETLRVLEFLDDKISHAPLLPDQVLPPFNLDMNVPHASYFHGNPRLAEQWIAGKLRKDDSNLDVGKLLRNIYEVLPFYG</sequence>
<keyword evidence="1" id="KW-1133">Transmembrane helix</keyword>
<protein>
    <submittedName>
        <fullName evidence="2">Uncharacterized protein</fullName>
    </submittedName>
</protein>
<evidence type="ECO:0000313" key="3">
    <source>
        <dbReference type="Proteomes" id="UP000184330"/>
    </source>
</evidence>
<evidence type="ECO:0000256" key="1">
    <source>
        <dbReference type="SAM" id="Phobius"/>
    </source>
</evidence>
<name>A0A1L7WFT5_9HELO</name>
<proteinExistence type="predicted"/>
<keyword evidence="3" id="KW-1185">Reference proteome</keyword>
<dbReference type="AlphaFoldDB" id="A0A1L7WFT5"/>
<reference evidence="2 3" key="1">
    <citation type="submission" date="2016-03" db="EMBL/GenBank/DDBJ databases">
        <authorList>
            <person name="Ploux O."/>
        </authorList>
    </citation>
    <scope>NUCLEOTIDE SEQUENCE [LARGE SCALE GENOMIC DNA]</scope>
    <source>
        <strain evidence="2 3">UAMH 11012</strain>
    </source>
</reference>
<feature type="transmembrane region" description="Helical" evidence="1">
    <location>
        <begin position="65"/>
        <end position="83"/>
    </location>
</feature>
<evidence type="ECO:0000313" key="2">
    <source>
        <dbReference type="EMBL" id="CZR51633.1"/>
    </source>
</evidence>
<dbReference type="Proteomes" id="UP000184330">
    <property type="component" value="Unassembled WGS sequence"/>
</dbReference>
<dbReference type="EMBL" id="FJOG01000002">
    <property type="protein sequence ID" value="CZR51633.1"/>
    <property type="molecule type" value="Genomic_DNA"/>
</dbReference>
<keyword evidence="1" id="KW-0472">Membrane</keyword>